<accession>A0ABV8L2A9</accession>
<reference evidence="2" key="1">
    <citation type="journal article" date="2019" name="Int. J. Syst. Evol. Microbiol.">
        <title>The Global Catalogue of Microorganisms (GCM) 10K type strain sequencing project: providing services to taxonomists for standard genome sequencing and annotation.</title>
        <authorList>
            <consortium name="The Broad Institute Genomics Platform"/>
            <consortium name="The Broad Institute Genome Sequencing Center for Infectious Disease"/>
            <person name="Wu L."/>
            <person name="Ma J."/>
        </authorList>
    </citation>
    <scope>NUCLEOTIDE SEQUENCE [LARGE SCALE GENOMIC DNA]</scope>
    <source>
        <strain evidence="2">CGMCC 4.7204</strain>
    </source>
</reference>
<dbReference type="RefSeq" id="WP_378547495.1">
    <property type="nucleotide sequence ID" value="NZ_JBHSBA010000003.1"/>
</dbReference>
<sequence>MSSARPVPHVADVDSAYIDGFVTVYELVDGEYKMTGSRLVSQLAG</sequence>
<gene>
    <name evidence="1" type="ORF">ACFOW8_07680</name>
</gene>
<comment type="caution">
    <text evidence="1">The sequence shown here is derived from an EMBL/GenBank/DDBJ whole genome shotgun (WGS) entry which is preliminary data.</text>
</comment>
<dbReference type="EMBL" id="JBHSBA010000003">
    <property type="protein sequence ID" value="MFC4124801.1"/>
    <property type="molecule type" value="Genomic_DNA"/>
</dbReference>
<dbReference type="Proteomes" id="UP001595767">
    <property type="component" value="Unassembled WGS sequence"/>
</dbReference>
<evidence type="ECO:0000313" key="2">
    <source>
        <dbReference type="Proteomes" id="UP001595767"/>
    </source>
</evidence>
<proteinExistence type="predicted"/>
<keyword evidence="2" id="KW-1185">Reference proteome</keyword>
<name>A0ABV8L2A9_9NOCA</name>
<evidence type="ECO:0000313" key="1">
    <source>
        <dbReference type="EMBL" id="MFC4124801.1"/>
    </source>
</evidence>
<protein>
    <submittedName>
        <fullName evidence="1">Uncharacterized protein</fullName>
    </submittedName>
</protein>
<organism evidence="1 2">
    <name type="scientific">Nocardia rhizosphaerae</name>
    <dbReference type="NCBI Taxonomy" id="1691571"/>
    <lineage>
        <taxon>Bacteria</taxon>
        <taxon>Bacillati</taxon>
        <taxon>Actinomycetota</taxon>
        <taxon>Actinomycetes</taxon>
        <taxon>Mycobacteriales</taxon>
        <taxon>Nocardiaceae</taxon>
        <taxon>Nocardia</taxon>
    </lineage>
</organism>